<feature type="compositionally biased region" description="Polar residues" evidence="9">
    <location>
        <begin position="150"/>
        <end position="178"/>
    </location>
</feature>
<evidence type="ECO:0000256" key="6">
    <source>
        <dbReference type="ARBA" id="ARBA00023242"/>
    </source>
</evidence>
<evidence type="ECO:0000256" key="8">
    <source>
        <dbReference type="RuleBase" id="RU364141"/>
    </source>
</evidence>
<dbReference type="STRING" id="425265.A8PRD4"/>
<dbReference type="GO" id="GO:0070847">
    <property type="term" value="C:core mediator complex"/>
    <property type="evidence" value="ECO:0007669"/>
    <property type="project" value="TreeGrafter"/>
</dbReference>
<dbReference type="GO" id="GO:0006357">
    <property type="term" value="P:regulation of transcription by RNA polymerase II"/>
    <property type="evidence" value="ECO:0007669"/>
    <property type="project" value="InterPro"/>
</dbReference>
<dbReference type="OrthoDB" id="1929813at2759"/>
<reference evidence="10 11" key="1">
    <citation type="journal article" date="2007" name="Proc. Natl. Acad. Sci. U.S.A.">
        <title>Dandruff-associated Malassezia genomes reveal convergent and divergent virulence traits shared with plant and human fungal pathogens.</title>
        <authorList>
            <person name="Xu J."/>
            <person name="Saunders C.W."/>
            <person name="Hu P."/>
            <person name="Grant R.A."/>
            <person name="Boekhout T."/>
            <person name="Kuramae E.E."/>
            <person name="Kronstad J.W."/>
            <person name="Deangelis Y.M."/>
            <person name="Reeder N.L."/>
            <person name="Johnstone K.R."/>
            <person name="Leland M."/>
            <person name="Fieno A.M."/>
            <person name="Begley W.M."/>
            <person name="Sun Y."/>
            <person name="Lacey M.P."/>
            <person name="Chaudhary T."/>
            <person name="Keough T."/>
            <person name="Chu L."/>
            <person name="Sears R."/>
            <person name="Yuan B."/>
            <person name="Dawson T.L.Jr."/>
        </authorList>
    </citation>
    <scope>NUCLEOTIDE SEQUENCE [LARGE SCALE GENOMIC DNA]</scope>
    <source>
        <strain evidence="11">ATCC MYA-4612 / CBS 7966</strain>
    </source>
</reference>
<organism evidence="10 11">
    <name type="scientific">Malassezia globosa (strain ATCC MYA-4612 / CBS 7966)</name>
    <name type="common">Dandruff-associated fungus</name>
    <dbReference type="NCBI Taxonomy" id="425265"/>
    <lineage>
        <taxon>Eukaryota</taxon>
        <taxon>Fungi</taxon>
        <taxon>Dikarya</taxon>
        <taxon>Basidiomycota</taxon>
        <taxon>Ustilaginomycotina</taxon>
        <taxon>Malasseziomycetes</taxon>
        <taxon>Malasseziales</taxon>
        <taxon>Malasseziaceae</taxon>
        <taxon>Malassezia</taxon>
    </lineage>
</organism>
<dbReference type="KEGG" id="mgl:MGL_0027"/>
<sequence>MRSLQEEVRECVQVLETRTTEIFSELAQACSLERTGETVNLRPWVHEKNLTLTQAELLRLVDAAVQHQENQMRLTPLIERIKERDTKQRQTIMRVSELQTELLALLERGERNAKDMKKAESTPIYYNDILEYAQRLARYTSAPRGHRLQEASQVNEATGDTSIAAAQSQKVSQTNSKASEQHQQHHIEFGKSDYNQNATRAMSYYDPVIPETPQELPFPSDRLMRQGILYADAAKEDGVMTEPTDATAQSSTKEEHELVESQKPAVPAVPVLDSFAMDTDDAFDLDLNP</sequence>
<feature type="region of interest" description="Disordered" evidence="9">
    <location>
        <begin position="147"/>
        <end position="179"/>
    </location>
</feature>
<dbReference type="GO" id="GO:0003712">
    <property type="term" value="F:transcription coregulator activity"/>
    <property type="evidence" value="ECO:0007669"/>
    <property type="project" value="InterPro"/>
</dbReference>
<keyword evidence="6 8" id="KW-0539">Nucleus</keyword>
<dbReference type="PANTHER" id="PTHR13208:SF2">
    <property type="entry name" value="MEDIATOR OF RNA POLYMERASE II TRANSCRIPTION SUBUNIT 4"/>
    <property type="match status" value="1"/>
</dbReference>
<dbReference type="RefSeq" id="XP_001732252.1">
    <property type="nucleotide sequence ID" value="XM_001732200.1"/>
</dbReference>
<comment type="subcellular location">
    <subcellularLocation>
        <location evidence="1 8">Nucleus</location>
    </subcellularLocation>
</comment>
<dbReference type="VEuPathDB" id="FungiDB:MGL_0027"/>
<dbReference type="PANTHER" id="PTHR13208">
    <property type="entry name" value="MEDIATOR OF RNA POLYMERASE II TRANSCRIPTION SUBUNIT 4"/>
    <property type="match status" value="1"/>
</dbReference>
<dbReference type="GO" id="GO:0016592">
    <property type="term" value="C:mediator complex"/>
    <property type="evidence" value="ECO:0007669"/>
    <property type="project" value="InterPro"/>
</dbReference>
<keyword evidence="11" id="KW-1185">Reference proteome</keyword>
<proteinExistence type="inferred from homology"/>
<evidence type="ECO:0000313" key="11">
    <source>
        <dbReference type="Proteomes" id="UP000008837"/>
    </source>
</evidence>
<comment type="function">
    <text evidence="8">Component of the Mediator complex, a coactivator involved in the regulated transcription of nearly all RNA polymerase II-dependent genes. Mediator functions as a bridge to convey information from gene-specific regulatory proteins to the basal RNA polymerase II transcription machinery. Mediator is recruited to promoters by direct interactions with regulatory proteins and serves as a scaffold for the assembly of a functional preinitiation complex with RNA polymerase II and the general transcription factors.</text>
</comment>
<evidence type="ECO:0000256" key="5">
    <source>
        <dbReference type="ARBA" id="ARBA00023163"/>
    </source>
</evidence>
<keyword evidence="5 8" id="KW-0804">Transcription</keyword>
<dbReference type="EMBL" id="AAYY01000001">
    <property type="protein sequence ID" value="EDP45038.1"/>
    <property type="molecule type" value="Genomic_DNA"/>
</dbReference>
<evidence type="ECO:0000256" key="9">
    <source>
        <dbReference type="SAM" id="MobiDB-lite"/>
    </source>
</evidence>
<keyword evidence="4 8" id="KW-0805">Transcription regulation</keyword>
<evidence type="ECO:0000313" key="10">
    <source>
        <dbReference type="EMBL" id="EDP45038.1"/>
    </source>
</evidence>
<evidence type="ECO:0000256" key="7">
    <source>
        <dbReference type="ARBA" id="ARBA00031257"/>
    </source>
</evidence>
<dbReference type="InParanoid" id="A8PRD4"/>
<protein>
    <recommendedName>
        <fullName evidence="3 8">Mediator of RNA polymerase II transcription subunit 4</fullName>
    </recommendedName>
    <alternativeName>
        <fullName evidence="7 8">Mediator complex subunit 4</fullName>
    </alternativeName>
</protein>
<feature type="region of interest" description="Disordered" evidence="9">
    <location>
        <begin position="239"/>
        <end position="263"/>
    </location>
</feature>
<comment type="caution">
    <text evidence="10">The sequence shown here is derived from an EMBL/GenBank/DDBJ whole genome shotgun (WGS) entry which is preliminary data.</text>
</comment>
<evidence type="ECO:0000256" key="4">
    <source>
        <dbReference type="ARBA" id="ARBA00023015"/>
    </source>
</evidence>
<dbReference type="Pfam" id="PF10018">
    <property type="entry name" value="Med4"/>
    <property type="match status" value="1"/>
</dbReference>
<gene>
    <name evidence="8" type="primary">MED4</name>
    <name evidence="10" type="ORF">MGL_0027</name>
</gene>
<accession>A8PRD4</accession>
<evidence type="ECO:0000256" key="3">
    <source>
        <dbReference type="ARBA" id="ARBA00020629"/>
    </source>
</evidence>
<dbReference type="AlphaFoldDB" id="A8PRD4"/>
<comment type="subunit">
    <text evidence="8">Component of the Mediator complex.</text>
</comment>
<evidence type="ECO:0000256" key="1">
    <source>
        <dbReference type="ARBA" id="ARBA00004123"/>
    </source>
</evidence>
<evidence type="ECO:0000256" key="2">
    <source>
        <dbReference type="ARBA" id="ARBA00009626"/>
    </source>
</evidence>
<dbReference type="InterPro" id="IPR019258">
    <property type="entry name" value="Mediator_Med4"/>
</dbReference>
<dbReference type="OMA" id="QEMPFPS"/>
<dbReference type="Proteomes" id="UP000008837">
    <property type="component" value="Unassembled WGS sequence"/>
</dbReference>
<name>A8PRD4_MALGO</name>
<keyword evidence="8" id="KW-0010">Activator</keyword>
<comment type="similarity">
    <text evidence="2 8">Belongs to the Mediator complex subunit 4 family.</text>
</comment>
<dbReference type="GeneID" id="5856558"/>